<evidence type="ECO:0000313" key="1">
    <source>
        <dbReference type="EMBL" id="SMP70831.1"/>
    </source>
</evidence>
<dbReference type="RefSeq" id="WP_283434392.1">
    <property type="nucleotide sequence ID" value="NZ_FXUG01000013.1"/>
</dbReference>
<protein>
    <recommendedName>
        <fullName evidence="3">Tetratricopeptide repeat protein</fullName>
    </recommendedName>
</protein>
<comment type="caution">
    <text evidence="1">The sequence shown here is derived from an EMBL/GenBank/DDBJ whole genome shotgun (WGS) entry which is preliminary data.</text>
</comment>
<dbReference type="Gene3D" id="1.25.40.10">
    <property type="entry name" value="Tetratricopeptide repeat domain"/>
    <property type="match status" value="1"/>
</dbReference>
<name>A0ABY1QHH8_9BACT</name>
<reference evidence="1 2" key="1">
    <citation type="submission" date="2017-05" db="EMBL/GenBank/DDBJ databases">
        <authorList>
            <person name="Varghese N."/>
            <person name="Submissions S."/>
        </authorList>
    </citation>
    <scope>NUCLEOTIDE SEQUENCE [LARGE SCALE GENOMIC DNA]</scope>
    <source>
        <strain evidence="1 2">DSM 25457</strain>
    </source>
</reference>
<organism evidence="1 2">
    <name type="scientific">Neorhodopirellula lusitana</name>
    <dbReference type="NCBI Taxonomy" id="445327"/>
    <lineage>
        <taxon>Bacteria</taxon>
        <taxon>Pseudomonadati</taxon>
        <taxon>Planctomycetota</taxon>
        <taxon>Planctomycetia</taxon>
        <taxon>Pirellulales</taxon>
        <taxon>Pirellulaceae</taxon>
        <taxon>Neorhodopirellula</taxon>
    </lineage>
</organism>
<evidence type="ECO:0008006" key="3">
    <source>
        <dbReference type="Google" id="ProtNLM"/>
    </source>
</evidence>
<sequence length="914" mass="104086">MKIQAVFAFLVLGGGFLVSDFSVAFAEPVEVPPLVLKPDVPTSTEYRKQKLSLAMAEIDLYPKHTKDKPAVQEIAMRYLVRAAHLEAEMPASLCPDDCRFADVIALAKEVLEAGSADPLVLRYSVDTLLHQVEDSVLTERIEQSIKGFEESSYPPLFRAKYAVANFNVIQHRSKMRYLIPVLETMHQTMPDYLEWAMAKPGCERAVYHNLISDMQLGFQFNRIRPSKLFREWVPKYNSLESKDEWLALMLMGKRHRDMAWAARGTNYAYKIDSKDWVNFKKQYEIAIRNFRAAYELHPERPESAEGILWGIRAGYDGEESMWDWFQRCIDAEVDYESAYHAVMSALEPRWGGSKKARETFAKQCAETGRYDTTIPEVYYDFVTEVGQGAELSKRLRANPEMYVTVQKCLRGMIDAPLRQANQGKSVEQVRLLTNALLNAIRADELEDAKQLWEELGEDASSIEAAEIFNSIKMDPAYEKSRGHAYSEFAEQLKVIEPLTVRRDAGYEISKVVNEVYRELLARGSPEARRYLETWVRITDQEMKFYEGEWVDLKFDDAVNTWVRNGDWNFVDKTTVNVDNLLGDHLTYIHSRSVFPDPIEMEVQLDAPKRRMMPLGILRADPKQRIAKWVIFGAPLGGGTAAMSNWKLAYGKFETPPPQKIEVMSWGKEYVEFRVNGVVVPSHNLPTLSDNSTMVGLGQFFWRNGKYEASFSNFRIRRIPYDAPPPLADDSARIDYFTNALQRYPSRLDYQRQRGVAYYGMEQWESAMADLQSVRGKLLSNVNMWTEYLVGNIHLKLDQNKLGEDTLMALYRNVPEQPDAAQAAFGFGAACDVVEFLATSDPSNQGNLKRALKLAKEVLGKHKECSAYIALARAQFALGKVDASQKSLKKARALATTDHKADQVDELQAQITGTP</sequence>
<gene>
    <name evidence="1" type="ORF">SAMN06265222_113139</name>
</gene>
<dbReference type="SUPFAM" id="SSF48452">
    <property type="entry name" value="TPR-like"/>
    <property type="match status" value="1"/>
</dbReference>
<dbReference type="InterPro" id="IPR011990">
    <property type="entry name" value="TPR-like_helical_dom_sf"/>
</dbReference>
<evidence type="ECO:0000313" key="2">
    <source>
        <dbReference type="Proteomes" id="UP001158067"/>
    </source>
</evidence>
<keyword evidence="2" id="KW-1185">Reference proteome</keyword>
<accession>A0ABY1QHH8</accession>
<dbReference type="EMBL" id="FXUG01000013">
    <property type="protein sequence ID" value="SMP70831.1"/>
    <property type="molecule type" value="Genomic_DNA"/>
</dbReference>
<proteinExistence type="predicted"/>
<dbReference type="Proteomes" id="UP001158067">
    <property type="component" value="Unassembled WGS sequence"/>
</dbReference>